<keyword evidence="4" id="KW-1185">Reference proteome</keyword>
<evidence type="ECO:0000256" key="2">
    <source>
        <dbReference type="SAM" id="SignalP"/>
    </source>
</evidence>
<gene>
    <name evidence="3" type="ORF">Pla123a_49030</name>
</gene>
<keyword evidence="2" id="KW-0732">Signal</keyword>
<evidence type="ECO:0008006" key="5">
    <source>
        <dbReference type="Google" id="ProtNLM"/>
    </source>
</evidence>
<feature type="chain" id="PRO_5022780992" description="Ser-Thr-rich glycosyl-phosphatidyl-inositol-anchored membrane family protein" evidence="2">
    <location>
        <begin position="34"/>
        <end position="584"/>
    </location>
</feature>
<dbReference type="Proteomes" id="UP000318478">
    <property type="component" value="Unassembled WGS sequence"/>
</dbReference>
<evidence type="ECO:0000256" key="1">
    <source>
        <dbReference type="SAM" id="MobiDB-lite"/>
    </source>
</evidence>
<organism evidence="3 4">
    <name type="scientific">Posidoniimonas polymericola</name>
    <dbReference type="NCBI Taxonomy" id="2528002"/>
    <lineage>
        <taxon>Bacteria</taxon>
        <taxon>Pseudomonadati</taxon>
        <taxon>Planctomycetota</taxon>
        <taxon>Planctomycetia</taxon>
        <taxon>Pirellulales</taxon>
        <taxon>Lacipirellulaceae</taxon>
        <taxon>Posidoniimonas</taxon>
    </lineage>
</organism>
<sequence precursor="true">MTRKTTPTRRGPILWRLLTLVAVLLAAPRPAAAQGAGETVVWGQDVFVIPYKWSGGSDRGSVREVVLYLSENHGGDWKEVTRARPDVQSFMYRAPADGEFWFAIRTIDNAGGKWPAGPMQPELRVVVDTQLPKVQITRATLTPEGGLSVEANAADPQLDPNGATISYQHPATGAWVDVPATVAPGFAGAATLRGNAVLPPGTRGVMVRVSVKDKAGNPANAGVMATAPYEAYRGAPAFAASTTIDGRGGWSSAPTAGGYSGAGPSMGAATNAPGLPADPFTSSTAFAPAPPPTEFGGPTAPPTQPAPAAQVWRPDNTPLPSVAASPLANAPPTQVSATPSTLPNTLPSNTGPPNTMHYASSTPPQQLPVAGGAPTGPPRLVVNSDRFELQYDLHSVGRWGVSKVEVWGTEDRGATWRRFAIDSDQRSPVDVQAPADGVYGFAIIVQSVGGLERQPPQAGDQPDVYVEVDRSRPTAAITSAVQPDGYFADHLNLAWQAGDANLAERPISLLYAAQPSGPWLPIASNLPNSGRYSWRLQRHLPDRLFVRIEARDTAGNIGVDQTPQPVEIRLSESSGRIHHARPLH</sequence>
<feature type="compositionally biased region" description="Polar residues" evidence="1">
    <location>
        <begin position="331"/>
        <end position="358"/>
    </location>
</feature>
<protein>
    <recommendedName>
        <fullName evidence="5">Ser-Thr-rich glycosyl-phosphatidyl-inositol-anchored membrane family protein</fullName>
    </recommendedName>
</protein>
<dbReference type="RefSeq" id="WP_146591910.1">
    <property type="nucleotide sequence ID" value="NZ_SJPO01000019.1"/>
</dbReference>
<comment type="caution">
    <text evidence="3">The sequence shown here is derived from an EMBL/GenBank/DDBJ whole genome shotgun (WGS) entry which is preliminary data.</text>
</comment>
<dbReference type="AlphaFoldDB" id="A0A5C5XTT4"/>
<evidence type="ECO:0000313" key="3">
    <source>
        <dbReference type="EMBL" id="TWT65435.1"/>
    </source>
</evidence>
<dbReference type="OrthoDB" id="257265at2"/>
<feature type="region of interest" description="Disordered" evidence="1">
    <location>
        <begin position="269"/>
        <end position="358"/>
    </location>
</feature>
<proteinExistence type="predicted"/>
<feature type="signal peptide" evidence="2">
    <location>
        <begin position="1"/>
        <end position="33"/>
    </location>
</feature>
<evidence type="ECO:0000313" key="4">
    <source>
        <dbReference type="Proteomes" id="UP000318478"/>
    </source>
</evidence>
<feature type="compositionally biased region" description="Pro residues" evidence="1">
    <location>
        <begin position="288"/>
        <end position="305"/>
    </location>
</feature>
<accession>A0A5C5XTT4</accession>
<reference evidence="3 4" key="1">
    <citation type="submission" date="2019-02" db="EMBL/GenBank/DDBJ databases">
        <title>Deep-cultivation of Planctomycetes and their phenomic and genomic characterization uncovers novel biology.</title>
        <authorList>
            <person name="Wiegand S."/>
            <person name="Jogler M."/>
            <person name="Boedeker C."/>
            <person name="Pinto D."/>
            <person name="Vollmers J."/>
            <person name="Rivas-Marin E."/>
            <person name="Kohn T."/>
            <person name="Peeters S.H."/>
            <person name="Heuer A."/>
            <person name="Rast P."/>
            <person name="Oberbeckmann S."/>
            <person name="Bunk B."/>
            <person name="Jeske O."/>
            <person name="Meyerdierks A."/>
            <person name="Storesund J.E."/>
            <person name="Kallscheuer N."/>
            <person name="Luecker S."/>
            <person name="Lage O.M."/>
            <person name="Pohl T."/>
            <person name="Merkel B.J."/>
            <person name="Hornburger P."/>
            <person name="Mueller R.-W."/>
            <person name="Bruemmer F."/>
            <person name="Labrenz M."/>
            <person name="Spormann A.M."/>
            <person name="Op Den Camp H."/>
            <person name="Overmann J."/>
            <person name="Amann R."/>
            <person name="Jetten M.S.M."/>
            <person name="Mascher T."/>
            <person name="Medema M.H."/>
            <person name="Devos D.P."/>
            <person name="Kaster A.-K."/>
            <person name="Ovreas L."/>
            <person name="Rohde M."/>
            <person name="Galperin M.Y."/>
            <person name="Jogler C."/>
        </authorList>
    </citation>
    <scope>NUCLEOTIDE SEQUENCE [LARGE SCALE GENOMIC DNA]</scope>
    <source>
        <strain evidence="3 4">Pla123a</strain>
    </source>
</reference>
<name>A0A5C5XTT4_9BACT</name>
<dbReference type="EMBL" id="SJPO01000019">
    <property type="protein sequence ID" value="TWT65435.1"/>
    <property type="molecule type" value="Genomic_DNA"/>
</dbReference>